<accession>A0A0J0XSI5</accession>
<dbReference type="Proteomes" id="UP000053611">
    <property type="component" value="Unassembled WGS sequence"/>
</dbReference>
<dbReference type="RefSeq" id="XP_018280528.1">
    <property type="nucleotide sequence ID" value="XM_018422603.1"/>
</dbReference>
<dbReference type="PANTHER" id="PTHR21373:SF0">
    <property type="entry name" value="N-ALPHA-ACETYLTRANSFERASE 35, NATC AUXILIARY SUBUNIT"/>
    <property type="match status" value="1"/>
</dbReference>
<dbReference type="AlphaFoldDB" id="A0A0J0XSI5"/>
<dbReference type="EMBL" id="KQ087190">
    <property type="protein sequence ID" value="KLT44037.1"/>
    <property type="molecule type" value="Genomic_DNA"/>
</dbReference>
<gene>
    <name evidence="2" type="ORF">CC85DRAFT_284066</name>
</gene>
<sequence length="574" mass="62995">MPDIKAWLTAAAQYLPPGGVVKPPTLSNMEAMNALEMMDPQMDWGMHFAPHGKFDPSAPLSPAQVCWVMDEMGARELAWLRGGTLAQTVFTALHSHNTLEIMPGVPPNDKTYLAAWAACAALRAFVLAYAKSVQLEAAAMSEASGAARDGEDFWADPYGVPLETAEDVPEVVAYVDSAARWLAQREEWAPAVARLRFRIAWIAALQLQPHAAVSIPKTETERVDWAFDDVAAFLRQNMPLSAVSYPSHEEMWTGFRDAMGQLAAAPALAHSSLADIEIHLAAMPETLPIVRAQYRALLNTLDRDALVDEWLSTATSQPRGVLKRLDHEIHTPNDRRSFALWRDVVAGNFILGLTVRLQNPPRRRRGFQHLSRTWCDQASSAARLAARYPAFKPIVAAVRARALDADLSAALAALSLRLLAKHERRAHWWWIARVAGARLALNEVGGDWARAWAAVASGMLILYTLVPTGDPSSSEFALRHKIALGTGLHPAPPLFSAWEAAKEALDEAYKGNTKKGRDAALAWLRTAHRLMDSLGVRSLQSDLAGTIAVLESGRELKWAEDGTAEVAERIPRLK</sequence>
<evidence type="ECO:0000313" key="3">
    <source>
        <dbReference type="Proteomes" id="UP000053611"/>
    </source>
</evidence>
<organism evidence="2 3">
    <name type="scientific">Cutaneotrichosporon oleaginosum</name>
    <dbReference type="NCBI Taxonomy" id="879819"/>
    <lineage>
        <taxon>Eukaryota</taxon>
        <taxon>Fungi</taxon>
        <taxon>Dikarya</taxon>
        <taxon>Basidiomycota</taxon>
        <taxon>Agaricomycotina</taxon>
        <taxon>Tremellomycetes</taxon>
        <taxon>Trichosporonales</taxon>
        <taxon>Trichosporonaceae</taxon>
        <taxon>Cutaneotrichosporon</taxon>
    </lineage>
</organism>
<reference evidence="2 3" key="1">
    <citation type="submission" date="2015-03" db="EMBL/GenBank/DDBJ databases">
        <title>Genomics and transcriptomics of the oil-accumulating basidiomycete yeast T. oleaginosus allow insights into substrate utilization and the diverse evolutionary trajectories of mating systems in fungi.</title>
        <authorList>
            <consortium name="DOE Joint Genome Institute"/>
            <person name="Kourist R."/>
            <person name="Kracht O."/>
            <person name="Bracharz F."/>
            <person name="Lipzen A."/>
            <person name="Nolan M."/>
            <person name="Ohm R."/>
            <person name="Grigoriev I."/>
            <person name="Sun S."/>
            <person name="Heitman J."/>
            <person name="Bruck T."/>
            <person name="Nowrousian M."/>
        </authorList>
    </citation>
    <scope>NUCLEOTIDE SEQUENCE [LARGE SCALE GENOMIC DNA]</scope>
    <source>
        <strain evidence="2 3">IBC0246</strain>
    </source>
</reference>
<evidence type="ECO:0000313" key="2">
    <source>
        <dbReference type="EMBL" id="KLT44037.1"/>
    </source>
</evidence>
<keyword evidence="3" id="KW-1185">Reference proteome</keyword>
<evidence type="ECO:0000259" key="1">
    <source>
        <dbReference type="Pfam" id="PF04112"/>
    </source>
</evidence>
<protein>
    <recommendedName>
        <fullName evidence="1">NAA35-like N-terminal domain-containing protein</fullName>
    </recommendedName>
</protein>
<feature type="domain" description="NAA35-like N-terminal" evidence="1">
    <location>
        <begin position="18"/>
        <end position="170"/>
    </location>
</feature>
<dbReference type="InterPro" id="IPR057983">
    <property type="entry name" value="NAA35-like_N"/>
</dbReference>
<dbReference type="PANTHER" id="PTHR21373">
    <property type="entry name" value="GLUCOSE REPRESSIBLE PROTEIN MAK10"/>
    <property type="match status" value="1"/>
</dbReference>
<dbReference type="GeneID" id="28983206"/>
<dbReference type="Pfam" id="PF04112">
    <property type="entry name" value="Mak10"/>
    <property type="match status" value="1"/>
</dbReference>
<dbReference type="STRING" id="879819.A0A0J0XSI5"/>
<name>A0A0J0XSI5_9TREE</name>
<dbReference type="GO" id="GO:0031417">
    <property type="term" value="C:NatC complex"/>
    <property type="evidence" value="ECO:0007669"/>
    <property type="project" value="InterPro"/>
</dbReference>
<dbReference type="OrthoDB" id="269405at2759"/>
<dbReference type="InterPro" id="IPR007244">
    <property type="entry name" value="Naa35_N"/>
</dbReference>
<proteinExistence type="predicted"/>